<feature type="domain" description="Thoeris protein ThsB TIR-like" evidence="1">
    <location>
        <begin position="6"/>
        <end position="104"/>
    </location>
</feature>
<keyword evidence="3" id="KW-1185">Reference proteome</keyword>
<dbReference type="Pfam" id="PF08937">
    <property type="entry name" value="ThsB_TIR"/>
    <property type="match status" value="1"/>
</dbReference>
<dbReference type="SUPFAM" id="SSF52206">
    <property type="entry name" value="Hypothetical protein MTH538"/>
    <property type="match status" value="1"/>
</dbReference>
<dbReference type="Proteomes" id="UP001596406">
    <property type="component" value="Unassembled WGS sequence"/>
</dbReference>
<dbReference type="RefSeq" id="WP_304449214.1">
    <property type="nucleotide sequence ID" value="NZ_JARRAH010000001.1"/>
</dbReference>
<evidence type="ECO:0000313" key="2">
    <source>
        <dbReference type="EMBL" id="MFC6837549.1"/>
    </source>
</evidence>
<comment type="caution">
    <text evidence="2">The sequence shown here is derived from an EMBL/GenBank/DDBJ whole genome shotgun (WGS) entry which is preliminary data.</text>
</comment>
<gene>
    <name evidence="2" type="ORF">ACFQHK_13635</name>
</gene>
<accession>A0ABD5UFF5</accession>
<evidence type="ECO:0000259" key="1">
    <source>
        <dbReference type="Pfam" id="PF08937"/>
    </source>
</evidence>
<dbReference type="EMBL" id="JBHSXM010000001">
    <property type="protein sequence ID" value="MFC6837549.1"/>
    <property type="molecule type" value="Genomic_DNA"/>
</dbReference>
<proteinExistence type="predicted"/>
<evidence type="ECO:0000313" key="3">
    <source>
        <dbReference type="Proteomes" id="UP001596406"/>
    </source>
</evidence>
<dbReference type="Gene3D" id="3.40.50.11200">
    <property type="match status" value="1"/>
</dbReference>
<organism evidence="2 3">
    <name type="scientific">Halomarina ordinaria</name>
    <dbReference type="NCBI Taxonomy" id="3033939"/>
    <lineage>
        <taxon>Archaea</taxon>
        <taxon>Methanobacteriati</taxon>
        <taxon>Methanobacteriota</taxon>
        <taxon>Stenosarchaea group</taxon>
        <taxon>Halobacteria</taxon>
        <taxon>Halobacteriales</taxon>
        <taxon>Natronomonadaceae</taxon>
        <taxon>Halomarina</taxon>
    </lineage>
</organism>
<name>A0ABD5UFF5_9EURY</name>
<dbReference type="InterPro" id="IPR015032">
    <property type="entry name" value="ThsB__TIR-like_domain"/>
</dbReference>
<dbReference type="AlphaFoldDB" id="A0ABD5UFF5"/>
<dbReference type="InterPro" id="IPR036490">
    <property type="entry name" value="ThsB_TIR-like_sf"/>
</dbReference>
<sequence length="215" mass="24810">MARRVFFSYHFQRDVWRANQVRNSWVTHPDREAAGFFDAAEQEEVKLKTKKAIRRWIDRQLQHTSVTAILIGEKTAEREFVQYEIEKSIERGNALLGIRIDSLKNRQGKRGSWGENPLDHYYIDTRSGEVALSRIFPTYQWKEDNGKQNMSEWVEEAIESISEIPAGKRDTLDHKPDKKGLGEQLVESGLVIGGILLLGKAAQEVGDALRRNQFR</sequence>
<protein>
    <submittedName>
        <fullName evidence="2">TIR domain-containing protein</fullName>
    </submittedName>
</protein>
<reference evidence="2 3" key="1">
    <citation type="journal article" date="2019" name="Int. J. Syst. Evol. Microbiol.">
        <title>The Global Catalogue of Microorganisms (GCM) 10K type strain sequencing project: providing services to taxonomists for standard genome sequencing and annotation.</title>
        <authorList>
            <consortium name="The Broad Institute Genomics Platform"/>
            <consortium name="The Broad Institute Genome Sequencing Center for Infectious Disease"/>
            <person name="Wu L."/>
            <person name="Ma J."/>
        </authorList>
    </citation>
    <scope>NUCLEOTIDE SEQUENCE [LARGE SCALE GENOMIC DNA]</scope>
    <source>
        <strain evidence="2 3">PSRA2</strain>
    </source>
</reference>